<comment type="function">
    <text evidence="1">Condensation of UDP-2,3-diacylglucosamine and 2,3-diacylglucosamine-1-phosphate to form lipid A disaccharide, a precursor of lipid A, a phosphorylated glycolipid that anchors the lipopolysaccharide to the outer membrane of the cell.</text>
</comment>
<dbReference type="GO" id="GO:0009245">
    <property type="term" value="P:lipid A biosynthetic process"/>
    <property type="evidence" value="ECO:0007669"/>
    <property type="project" value="UniProtKB-KW"/>
</dbReference>
<gene>
    <name evidence="10" type="ORF">JonanDRAFT_0829</name>
</gene>
<keyword evidence="6" id="KW-0328">Glycosyltransferase</keyword>
<dbReference type="GO" id="GO:0008915">
    <property type="term" value="F:lipid-A-disaccharide synthase activity"/>
    <property type="evidence" value="ECO:0007669"/>
    <property type="project" value="UniProtKB-EC"/>
</dbReference>
<dbReference type="EMBL" id="CM001376">
    <property type="protein sequence ID" value="EHM13207.1"/>
    <property type="molecule type" value="Genomic_DNA"/>
</dbReference>
<evidence type="ECO:0000256" key="8">
    <source>
        <dbReference type="ARBA" id="ARBA00023098"/>
    </source>
</evidence>
<evidence type="ECO:0000256" key="7">
    <source>
        <dbReference type="ARBA" id="ARBA00022679"/>
    </source>
</evidence>
<keyword evidence="5" id="KW-0441">Lipid A biosynthesis</keyword>
<keyword evidence="11" id="KW-1185">Reference proteome</keyword>
<dbReference type="GO" id="GO:0016020">
    <property type="term" value="C:membrane"/>
    <property type="evidence" value="ECO:0007669"/>
    <property type="project" value="GOC"/>
</dbReference>
<dbReference type="GO" id="GO:0005543">
    <property type="term" value="F:phospholipid binding"/>
    <property type="evidence" value="ECO:0007669"/>
    <property type="project" value="TreeGrafter"/>
</dbReference>
<dbReference type="AlphaFoldDB" id="H0UKJ8"/>
<dbReference type="STRING" id="885272.JonanDRAFT_0829"/>
<evidence type="ECO:0000256" key="3">
    <source>
        <dbReference type="ARBA" id="ARBA00020902"/>
    </source>
</evidence>
<evidence type="ECO:0000256" key="9">
    <source>
        <dbReference type="ARBA" id="ARBA00048975"/>
    </source>
</evidence>
<dbReference type="SUPFAM" id="SSF53756">
    <property type="entry name" value="UDP-Glycosyltransferase/glycogen phosphorylase"/>
    <property type="match status" value="1"/>
</dbReference>
<evidence type="ECO:0000256" key="2">
    <source>
        <dbReference type="ARBA" id="ARBA00012687"/>
    </source>
</evidence>
<dbReference type="eggNOG" id="COG0763">
    <property type="taxonomic scope" value="Bacteria"/>
</dbReference>
<proteinExistence type="predicted"/>
<dbReference type="PANTHER" id="PTHR30372">
    <property type="entry name" value="LIPID-A-DISACCHARIDE SYNTHASE"/>
    <property type="match status" value="1"/>
</dbReference>
<evidence type="ECO:0000256" key="4">
    <source>
        <dbReference type="ARBA" id="ARBA00022516"/>
    </source>
</evidence>
<dbReference type="RefSeq" id="WP_008522893.1">
    <property type="nucleotide sequence ID" value="NZ_CM001376.1"/>
</dbReference>
<dbReference type="HOGENOM" id="CLU_036577_3_0_0"/>
<comment type="catalytic activity">
    <reaction evidence="9">
        <text>a lipid X + a UDP-2-N,3-O-bis[(3R)-3-hydroxyacyl]-alpha-D-glucosamine = a lipid A disaccharide + UDP + H(+)</text>
        <dbReference type="Rhea" id="RHEA:67828"/>
        <dbReference type="ChEBI" id="CHEBI:15378"/>
        <dbReference type="ChEBI" id="CHEBI:58223"/>
        <dbReference type="ChEBI" id="CHEBI:137748"/>
        <dbReference type="ChEBI" id="CHEBI:176338"/>
        <dbReference type="ChEBI" id="CHEBI:176343"/>
        <dbReference type="EC" id="2.4.1.182"/>
    </reaction>
</comment>
<sequence>MSIFVSTGEVSGDLYAAGLISELRRAGYDQPIWGMGGSLAAGLERYWSNESLQIMGLSSVLRGIPRIFRLSSQIVEQVIRRRPDAVVLVDSPDFHVPLARRLRRAGFDGPIVDLCPPTVWAWRRGRAKALKKYCTLCLPLFDFEARVLKTLGVPAVWEGYPLIDDVSRWNVGAPNEDEKTVALMPGSRLREVRSLLPILERVGIRLRKSGFRPVLSLASGLRAEGAQLIRSNKAGLPVFEGPGRELMARSRFVVAASGTVAVEAMLLDRFMVVLYRGSLFEWSVFNLLRLTPFVSVPNVLAGWQVYPELIQDKCREDLIWKAIRRYVSSSDFRSKVHRTLAANRRRMGTPGVFARWARRVLELMEHRQ</sequence>
<evidence type="ECO:0000313" key="10">
    <source>
        <dbReference type="EMBL" id="EHM13207.1"/>
    </source>
</evidence>
<dbReference type="EC" id="2.4.1.182" evidence="2"/>
<dbReference type="InterPro" id="IPR003835">
    <property type="entry name" value="Glyco_trans_19"/>
</dbReference>
<name>H0UKJ8_9BACT</name>
<keyword evidence="7" id="KW-0808">Transferase</keyword>
<dbReference type="Proteomes" id="UP000003806">
    <property type="component" value="Chromosome"/>
</dbReference>
<protein>
    <recommendedName>
        <fullName evidence="3">Lipid-A-disaccharide synthase</fullName>
        <ecNumber evidence="2">2.4.1.182</ecNumber>
    </recommendedName>
</protein>
<evidence type="ECO:0000256" key="5">
    <source>
        <dbReference type="ARBA" id="ARBA00022556"/>
    </source>
</evidence>
<keyword evidence="8" id="KW-0443">Lipid metabolism</keyword>
<dbReference type="PANTHER" id="PTHR30372:SF4">
    <property type="entry name" value="LIPID-A-DISACCHARIDE SYNTHASE, MITOCHONDRIAL-RELATED"/>
    <property type="match status" value="1"/>
</dbReference>
<evidence type="ECO:0000256" key="6">
    <source>
        <dbReference type="ARBA" id="ARBA00022676"/>
    </source>
</evidence>
<evidence type="ECO:0000313" key="11">
    <source>
        <dbReference type="Proteomes" id="UP000003806"/>
    </source>
</evidence>
<reference evidence="10 11" key="1">
    <citation type="submission" date="2011-11" db="EMBL/GenBank/DDBJ databases">
        <title>The Noncontiguous Finished genome of Jonquetella anthropi DSM 22815.</title>
        <authorList>
            <consortium name="US DOE Joint Genome Institute (JGI-PGF)"/>
            <person name="Lucas S."/>
            <person name="Copeland A."/>
            <person name="Lapidus A."/>
            <person name="Glavina del Rio T."/>
            <person name="Dalin E."/>
            <person name="Tice H."/>
            <person name="Bruce D."/>
            <person name="Goodwin L."/>
            <person name="Pitluck S."/>
            <person name="Peters L."/>
            <person name="Mikhailova N."/>
            <person name="Held B."/>
            <person name="Kyrpides N."/>
            <person name="Mavromatis K."/>
            <person name="Ivanova N."/>
            <person name="Markowitz V."/>
            <person name="Cheng J.-F."/>
            <person name="Hugenholtz P."/>
            <person name="Woyke T."/>
            <person name="Wu D."/>
            <person name="Gronow S."/>
            <person name="Wellnitz S."/>
            <person name="Brambilla E."/>
            <person name="Klenk H.-P."/>
            <person name="Eisen J.A."/>
        </authorList>
    </citation>
    <scope>NUCLEOTIDE SEQUENCE [LARGE SCALE GENOMIC DNA]</scope>
    <source>
        <strain evidence="10 11">DSM 22815</strain>
    </source>
</reference>
<accession>H0UKJ8</accession>
<dbReference type="Pfam" id="PF02684">
    <property type="entry name" value="LpxB"/>
    <property type="match status" value="1"/>
</dbReference>
<keyword evidence="4" id="KW-0444">Lipid biosynthesis</keyword>
<evidence type="ECO:0000256" key="1">
    <source>
        <dbReference type="ARBA" id="ARBA00002056"/>
    </source>
</evidence>
<organism evidence="10 11">
    <name type="scientific">Jonquetella anthropi DSM 22815</name>
    <dbReference type="NCBI Taxonomy" id="885272"/>
    <lineage>
        <taxon>Bacteria</taxon>
        <taxon>Thermotogati</taxon>
        <taxon>Synergistota</taxon>
        <taxon>Synergistia</taxon>
        <taxon>Synergistales</taxon>
        <taxon>Dethiosulfovibrionaceae</taxon>
        <taxon>Jonquetella</taxon>
    </lineage>
</organism>